<gene>
    <name evidence="1" type="ORF">S06H3_33851</name>
</gene>
<accession>X1M1M2</accession>
<proteinExistence type="predicted"/>
<dbReference type="AlphaFoldDB" id="X1M1M2"/>
<name>X1M1M2_9ZZZZ</name>
<dbReference type="EMBL" id="BARV01020255">
    <property type="protein sequence ID" value="GAI25263.1"/>
    <property type="molecule type" value="Genomic_DNA"/>
</dbReference>
<feature type="non-terminal residue" evidence="1">
    <location>
        <position position="1"/>
    </location>
</feature>
<sequence length="241" mass="26167">AEIKGITTSILATVNESSAGLGPAEDLEGNIVLGSKGELMKKLDMVKCPTIIAEGKVYLPSVSDSLNQNTFVVRAQKGLDNAVVARALYDSARELGFPVILMDDFMPQREGAMKQNTFQVAEKIIQTAEKLKKAELASEKVLVVAELAKLVSEDAGGVTFMSNRLHDVVRGVGMMPGTSAILSVLVTKDYCKHWKIPLFEKEDCEMAGNIIELAITKIASNIDEAYNVYRQLGSDCMHIDS</sequence>
<organism evidence="1">
    <name type="scientific">marine sediment metagenome</name>
    <dbReference type="NCBI Taxonomy" id="412755"/>
    <lineage>
        <taxon>unclassified sequences</taxon>
        <taxon>metagenomes</taxon>
        <taxon>ecological metagenomes</taxon>
    </lineage>
</organism>
<comment type="caution">
    <text evidence="1">The sequence shown here is derived from an EMBL/GenBank/DDBJ whole genome shotgun (WGS) entry which is preliminary data.</text>
</comment>
<protein>
    <submittedName>
        <fullName evidence="1">Uncharacterized protein</fullName>
    </submittedName>
</protein>
<evidence type="ECO:0000313" key="1">
    <source>
        <dbReference type="EMBL" id="GAI25263.1"/>
    </source>
</evidence>
<reference evidence="1" key="1">
    <citation type="journal article" date="2014" name="Front. Microbiol.">
        <title>High frequency of phylogenetically diverse reductive dehalogenase-homologous genes in deep subseafloor sedimentary metagenomes.</title>
        <authorList>
            <person name="Kawai M."/>
            <person name="Futagami T."/>
            <person name="Toyoda A."/>
            <person name="Takaki Y."/>
            <person name="Nishi S."/>
            <person name="Hori S."/>
            <person name="Arai W."/>
            <person name="Tsubouchi T."/>
            <person name="Morono Y."/>
            <person name="Uchiyama I."/>
            <person name="Ito T."/>
            <person name="Fujiyama A."/>
            <person name="Inagaki F."/>
            <person name="Takami H."/>
        </authorList>
    </citation>
    <scope>NUCLEOTIDE SEQUENCE</scope>
    <source>
        <strain evidence="1">Expedition CK06-06</strain>
    </source>
</reference>